<feature type="chain" id="PRO_5042111264" description="Secreted protein" evidence="1">
    <location>
        <begin position="22"/>
        <end position="109"/>
    </location>
</feature>
<dbReference type="EMBL" id="JAWDGP010004369">
    <property type="protein sequence ID" value="KAK3764867.1"/>
    <property type="molecule type" value="Genomic_DNA"/>
</dbReference>
<evidence type="ECO:0000313" key="2">
    <source>
        <dbReference type="EMBL" id="KAK3764867.1"/>
    </source>
</evidence>
<accession>A0AAE1DC04</accession>
<comment type="caution">
    <text evidence="2">The sequence shown here is derived from an EMBL/GenBank/DDBJ whole genome shotgun (WGS) entry which is preliminary data.</text>
</comment>
<reference evidence="2" key="1">
    <citation type="journal article" date="2023" name="G3 (Bethesda)">
        <title>A reference genome for the long-term kleptoplast-retaining sea slug Elysia crispata morphotype clarki.</title>
        <authorList>
            <person name="Eastman K.E."/>
            <person name="Pendleton A.L."/>
            <person name="Shaikh M.A."/>
            <person name="Suttiyut T."/>
            <person name="Ogas R."/>
            <person name="Tomko P."/>
            <person name="Gavelis G."/>
            <person name="Widhalm J.R."/>
            <person name="Wisecaver J.H."/>
        </authorList>
    </citation>
    <scope>NUCLEOTIDE SEQUENCE</scope>
    <source>
        <strain evidence="2">ECLA1</strain>
    </source>
</reference>
<gene>
    <name evidence="2" type="ORF">RRG08_014821</name>
</gene>
<protein>
    <recommendedName>
        <fullName evidence="4">Secreted protein</fullName>
    </recommendedName>
</protein>
<feature type="signal peptide" evidence="1">
    <location>
        <begin position="1"/>
        <end position="21"/>
    </location>
</feature>
<keyword evidence="3" id="KW-1185">Reference proteome</keyword>
<dbReference type="Proteomes" id="UP001283361">
    <property type="component" value="Unassembled WGS sequence"/>
</dbReference>
<evidence type="ECO:0000256" key="1">
    <source>
        <dbReference type="SAM" id="SignalP"/>
    </source>
</evidence>
<organism evidence="2 3">
    <name type="scientific">Elysia crispata</name>
    <name type="common">lettuce slug</name>
    <dbReference type="NCBI Taxonomy" id="231223"/>
    <lineage>
        <taxon>Eukaryota</taxon>
        <taxon>Metazoa</taxon>
        <taxon>Spiralia</taxon>
        <taxon>Lophotrochozoa</taxon>
        <taxon>Mollusca</taxon>
        <taxon>Gastropoda</taxon>
        <taxon>Heterobranchia</taxon>
        <taxon>Euthyneura</taxon>
        <taxon>Panpulmonata</taxon>
        <taxon>Sacoglossa</taxon>
        <taxon>Placobranchoidea</taxon>
        <taxon>Plakobranchidae</taxon>
        <taxon>Elysia</taxon>
    </lineage>
</organism>
<dbReference type="AlphaFoldDB" id="A0AAE1DC04"/>
<proteinExistence type="predicted"/>
<sequence>MTGRPASFHGLIVLSFSVSSGEFSRCAGLIEGLATRRRLYWRGAASGVRTASCQPVVVCSNDQRSAMQMRPQLYTATLWPAERSLQFLADRKPRNSLLSYQEICSLALI</sequence>
<evidence type="ECO:0000313" key="3">
    <source>
        <dbReference type="Proteomes" id="UP001283361"/>
    </source>
</evidence>
<evidence type="ECO:0008006" key="4">
    <source>
        <dbReference type="Google" id="ProtNLM"/>
    </source>
</evidence>
<name>A0AAE1DC04_9GAST</name>
<keyword evidence="1" id="KW-0732">Signal</keyword>